<dbReference type="SUPFAM" id="SSF51230">
    <property type="entry name" value="Single hybrid motif"/>
    <property type="match status" value="1"/>
</dbReference>
<dbReference type="PROSITE" id="PS50968">
    <property type="entry name" value="BIOTINYL_LIPOYL"/>
    <property type="match status" value="1"/>
</dbReference>
<dbReference type="InterPro" id="IPR004167">
    <property type="entry name" value="PSBD"/>
</dbReference>
<dbReference type="AlphaFoldDB" id="A0A1B1YWC9"/>
<dbReference type="InterPro" id="IPR050743">
    <property type="entry name" value="2-oxoacid_DH_E2_comp"/>
</dbReference>
<dbReference type="PROSITE" id="PS00189">
    <property type="entry name" value="LIPOYL"/>
    <property type="match status" value="1"/>
</dbReference>
<dbReference type="Pfam" id="PF00364">
    <property type="entry name" value="Biotin_lipoyl"/>
    <property type="match status" value="1"/>
</dbReference>
<dbReference type="InterPro" id="IPR023213">
    <property type="entry name" value="CAT-like_dom_sf"/>
</dbReference>
<keyword evidence="4 7" id="KW-0808">Transferase</keyword>
<keyword evidence="6 7" id="KW-0012">Acyltransferase</keyword>
<dbReference type="Gene3D" id="4.10.320.10">
    <property type="entry name" value="E3-binding domain"/>
    <property type="match status" value="1"/>
</dbReference>
<dbReference type="CDD" id="cd06849">
    <property type="entry name" value="lipoyl_domain"/>
    <property type="match status" value="1"/>
</dbReference>
<dbReference type="PANTHER" id="PTHR43178:SF12">
    <property type="entry name" value="DIHYDROLIPOAMIDE ACETYLTRANSFERASE COMPONENT OF PYRUVATE DEHYDROGENASE COMPLEX"/>
    <property type="match status" value="1"/>
</dbReference>
<dbReference type="STRING" id="1810504.PG2T_13780"/>
<dbReference type="GO" id="GO:0031405">
    <property type="term" value="F:lipoic acid binding"/>
    <property type="evidence" value="ECO:0007669"/>
    <property type="project" value="TreeGrafter"/>
</dbReference>
<dbReference type="Proteomes" id="UP000092952">
    <property type="component" value="Chromosome"/>
</dbReference>
<evidence type="ECO:0000256" key="3">
    <source>
        <dbReference type="ARBA" id="ARBA00011484"/>
    </source>
</evidence>
<evidence type="ECO:0000259" key="9">
    <source>
        <dbReference type="PROSITE" id="PS51826"/>
    </source>
</evidence>
<dbReference type="PROSITE" id="PS51826">
    <property type="entry name" value="PSBD"/>
    <property type="match status" value="1"/>
</dbReference>
<organism evidence="10 11">
    <name type="scientific">Immundisolibacter cernigliae</name>
    <dbReference type="NCBI Taxonomy" id="1810504"/>
    <lineage>
        <taxon>Bacteria</taxon>
        <taxon>Pseudomonadati</taxon>
        <taxon>Pseudomonadota</taxon>
        <taxon>Gammaproteobacteria</taxon>
        <taxon>Immundisolibacterales</taxon>
        <taxon>Immundisolibacteraceae</taxon>
        <taxon>Immundisolibacter</taxon>
    </lineage>
</organism>
<dbReference type="Pfam" id="PF02817">
    <property type="entry name" value="E3_binding"/>
    <property type="match status" value="1"/>
</dbReference>
<evidence type="ECO:0000313" key="10">
    <source>
        <dbReference type="EMBL" id="ANX05144.1"/>
    </source>
</evidence>
<dbReference type="EC" id="2.3.1.-" evidence="7"/>
<evidence type="ECO:0000256" key="2">
    <source>
        <dbReference type="ARBA" id="ARBA00007317"/>
    </source>
</evidence>
<dbReference type="InterPro" id="IPR036625">
    <property type="entry name" value="E3-bd_dom_sf"/>
</dbReference>
<comment type="subunit">
    <text evidence="3">Forms a 24-polypeptide structural core with octahedral symmetry.</text>
</comment>
<evidence type="ECO:0000313" key="11">
    <source>
        <dbReference type="Proteomes" id="UP000092952"/>
    </source>
</evidence>
<feature type="domain" description="Peripheral subunit-binding (PSBD)" evidence="9">
    <location>
        <begin position="116"/>
        <end position="153"/>
    </location>
</feature>
<evidence type="ECO:0000259" key="8">
    <source>
        <dbReference type="PROSITE" id="PS50968"/>
    </source>
</evidence>
<comment type="similarity">
    <text evidence="2 7">Belongs to the 2-oxoacid dehydrogenase family.</text>
</comment>
<reference evidence="11" key="1">
    <citation type="submission" date="2016-03" db="EMBL/GenBank/DDBJ databases">
        <title>Complete genome sequence of Solimmundus cernigliae, representing a novel lineage of polycyclic aromatic hydrocarbon degraders within the Gammaproteobacteria.</title>
        <authorList>
            <person name="Singleton D.R."/>
            <person name="Dickey A.N."/>
            <person name="Scholl E.H."/>
            <person name="Wright F.A."/>
            <person name="Aitken M.D."/>
        </authorList>
    </citation>
    <scope>NUCLEOTIDE SEQUENCE [LARGE SCALE GENOMIC DNA]</scope>
    <source>
        <strain evidence="11">TR3.2</strain>
    </source>
</reference>
<comment type="cofactor">
    <cofactor evidence="1 7">
        <name>(R)-lipoate</name>
        <dbReference type="ChEBI" id="CHEBI:83088"/>
    </cofactor>
</comment>
<proteinExistence type="inferred from homology"/>
<name>A0A1B1YWC9_9GAMM</name>
<keyword evidence="11" id="KW-1185">Reference proteome</keyword>
<dbReference type="KEGG" id="gbi:PG2T_13780"/>
<evidence type="ECO:0000256" key="1">
    <source>
        <dbReference type="ARBA" id="ARBA00001938"/>
    </source>
</evidence>
<dbReference type="Gene3D" id="3.30.559.10">
    <property type="entry name" value="Chloramphenicol acetyltransferase-like domain"/>
    <property type="match status" value="1"/>
</dbReference>
<dbReference type="EMBL" id="CP014671">
    <property type="protein sequence ID" value="ANX05144.1"/>
    <property type="molecule type" value="Genomic_DNA"/>
</dbReference>
<dbReference type="GO" id="GO:0005737">
    <property type="term" value="C:cytoplasm"/>
    <property type="evidence" value="ECO:0007669"/>
    <property type="project" value="TreeGrafter"/>
</dbReference>
<dbReference type="InterPro" id="IPR003016">
    <property type="entry name" value="2-oxoA_DH_lipoyl-BS"/>
</dbReference>
<dbReference type="Pfam" id="PF00198">
    <property type="entry name" value="2-oxoacid_dh"/>
    <property type="match status" value="1"/>
</dbReference>
<gene>
    <name evidence="10" type="ORF">PG2T_13780</name>
</gene>
<dbReference type="InterPro" id="IPR001078">
    <property type="entry name" value="2-oxoacid_DH_actylTfrase"/>
</dbReference>
<dbReference type="Gene3D" id="2.40.50.100">
    <property type="match status" value="1"/>
</dbReference>
<dbReference type="SUPFAM" id="SSF52777">
    <property type="entry name" value="CoA-dependent acyltransferases"/>
    <property type="match status" value="1"/>
</dbReference>
<dbReference type="OrthoDB" id="9805770at2"/>
<dbReference type="PANTHER" id="PTHR43178">
    <property type="entry name" value="DIHYDROLIPOAMIDE ACETYLTRANSFERASE COMPONENT OF PYRUVATE DEHYDROGENASE COMPLEX"/>
    <property type="match status" value="1"/>
</dbReference>
<evidence type="ECO:0000256" key="6">
    <source>
        <dbReference type="ARBA" id="ARBA00023315"/>
    </source>
</evidence>
<dbReference type="SUPFAM" id="SSF47005">
    <property type="entry name" value="Peripheral subunit-binding domain of 2-oxo acid dehydrogenase complex"/>
    <property type="match status" value="1"/>
</dbReference>
<accession>A0A1B1YWC9</accession>
<dbReference type="RefSeq" id="WP_068806718.1">
    <property type="nucleotide sequence ID" value="NZ_CP014671.1"/>
</dbReference>
<dbReference type="GO" id="GO:0016407">
    <property type="term" value="F:acetyltransferase activity"/>
    <property type="evidence" value="ECO:0007669"/>
    <property type="project" value="TreeGrafter"/>
</dbReference>
<evidence type="ECO:0000256" key="5">
    <source>
        <dbReference type="ARBA" id="ARBA00022823"/>
    </source>
</evidence>
<sequence>MNEPAKIFTLPDLGEGLAEAELLSWHVGLGDHVVEGQPLASVETDKAVVEVPSPRAGEIARLCAQVGERVKVGAPLVEFVGGASTDSGTVVGEVTVGSAVLHEAPQSVGRSGAGLRATPAVRAIAKRLGVDLGSVTPSGPNDTITKADVERVARVYAETGPLEALTGTRRAMAVNMAKTQAEVATAALFDDADIHAWPAGSDPMTRLLRALAAGCRAEPALNAWFDSEDMGRRLLKTIDVGIAVDSPEGLFVPVLRDVAGKTPDELRAGVDALMAAVRGRSLKPEELRGASIMLSNFGPLGGRYAVPLLVPPVVAILGAGRARDQVLAVDGQPAVRRVLPLSLSFDHRVVTGGEAARFLMAVKSELERAG</sequence>
<dbReference type="InterPro" id="IPR011053">
    <property type="entry name" value="Single_hybrid_motif"/>
</dbReference>
<evidence type="ECO:0000256" key="7">
    <source>
        <dbReference type="RuleBase" id="RU003423"/>
    </source>
</evidence>
<feature type="domain" description="Lipoyl-binding" evidence="8">
    <location>
        <begin position="5"/>
        <end position="80"/>
    </location>
</feature>
<dbReference type="InParanoid" id="A0A1B1YWC9"/>
<protein>
    <recommendedName>
        <fullName evidence="7">Dihydrolipoamide acetyltransferase component of pyruvate dehydrogenase complex</fullName>
        <ecNumber evidence="7">2.3.1.-</ecNumber>
    </recommendedName>
</protein>
<keyword evidence="5 7" id="KW-0450">Lipoyl</keyword>
<evidence type="ECO:0000256" key="4">
    <source>
        <dbReference type="ARBA" id="ARBA00022679"/>
    </source>
</evidence>
<dbReference type="InterPro" id="IPR000089">
    <property type="entry name" value="Biotin_lipoyl"/>
</dbReference>